<evidence type="ECO:0000313" key="1">
    <source>
        <dbReference type="EMBL" id="CAG8703677.1"/>
    </source>
</evidence>
<accession>A0ACA9PI91</accession>
<dbReference type="EMBL" id="CAJVPU010027430">
    <property type="protein sequence ID" value="CAG8703677.1"/>
    <property type="molecule type" value="Genomic_DNA"/>
</dbReference>
<feature type="non-terminal residue" evidence="1">
    <location>
        <position position="1"/>
    </location>
</feature>
<sequence length="198" mass="22660">CVPKVAPLKLSEEEHCYMFLYPISRPLFTGSEKEYELRLNRANKGTKKRPDLSCTVNDVPILNSEIKPLGYTHLQRRKDSLKVQLNARKSINLQLETKGGPGEAGTFLNMGDLMESFFMDLQYDGLYRSWPFLTTRLVIDKTTIPLAESAIGHLVALEERIEKIAENYKYRSSQFTPPAQMSFVRKLPDSPQVKLLLH</sequence>
<dbReference type="Proteomes" id="UP000789702">
    <property type="component" value="Unassembled WGS sequence"/>
</dbReference>
<reference evidence="1" key="1">
    <citation type="submission" date="2021-06" db="EMBL/GenBank/DDBJ databases">
        <authorList>
            <person name="Kallberg Y."/>
            <person name="Tangrot J."/>
            <person name="Rosling A."/>
        </authorList>
    </citation>
    <scope>NUCLEOTIDE SEQUENCE</scope>
    <source>
        <strain evidence="1">IL203A</strain>
    </source>
</reference>
<protein>
    <submittedName>
        <fullName evidence="1">11527_t:CDS:1</fullName>
    </submittedName>
</protein>
<keyword evidence="2" id="KW-1185">Reference proteome</keyword>
<proteinExistence type="predicted"/>
<name>A0ACA9PI91_9GLOM</name>
<comment type="caution">
    <text evidence="1">The sequence shown here is derived from an EMBL/GenBank/DDBJ whole genome shotgun (WGS) entry which is preliminary data.</text>
</comment>
<evidence type="ECO:0000313" key="2">
    <source>
        <dbReference type="Proteomes" id="UP000789702"/>
    </source>
</evidence>
<gene>
    <name evidence="1" type="ORF">DHETER_LOCUS11887</name>
</gene>
<organism evidence="1 2">
    <name type="scientific">Dentiscutata heterogama</name>
    <dbReference type="NCBI Taxonomy" id="1316150"/>
    <lineage>
        <taxon>Eukaryota</taxon>
        <taxon>Fungi</taxon>
        <taxon>Fungi incertae sedis</taxon>
        <taxon>Mucoromycota</taxon>
        <taxon>Glomeromycotina</taxon>
        <taxon>Glomeromycetes</taxon>
        <taxon>Diversisporales</taxon>
        <taxon>Gigasporaceae</taxon>
        <taxon>Dentiscutata</taxon>
    </lineage>
</organism>